<evidence type="ECO:0000256" key="1">
    <source>
        <dbReference type="HAMAP-Rule" id="MF_00226"/>
    </source>
</evidence>
<dbReference type="CDD" id="cd00885">
    <property type="entry name" value="cinA"/>
    <property type="match status" value="1"/>
</dbReference>
<dbReference type="Gene3D" id="3.30.70.2860">
    <property type="match status" value="1"/>
</dbReference>
<dbReference type="Pfam" id="PF00994">
    <property type="entry name" value="MoCF_biosynth"/>
    <property type="match status" value="1"/>
</dbReference>
<dbReference type="SUPFAM" id="SSF53218">
    <property type="entry name" value="Molybdenum cofactor biosynthesis proteins"/>
    <property type="match status" value="1"/>
</dbReference>
<dbReference type="PANTHER" id="PTHR13939:SF0">
    <property type="entry name" value="NMN AMIDOHYDROLASE-LIKE PROTEIN YFAY"/>
    <property type="match status" value="1"/>
</dbReference>
<dbReference type="PANTHER" id="PTHR13939">
    <property type="entry name" value="NICOTINAMIDE-NUCLEOTIDE AMIDOHYDROLASE PNCC"/>
    <property type="match status" value="1"/>
</dbReference>
<dbReference type="HAMAP" id="MF_00226_B">
    <property type="entry name" value="CinA_B"/>
    <property type="match status" value="1"/>
</dbReference>
<dbReference type="InterPro" id="IPR050101">
    <property type="entry name" value="CinA"/>
</dbReference>
<keyword evidence="4" id="KW-1185">Reference proteome</keyword>
<dbReference type="InterPro" id="IPR008135">
    <property type="entry name" value="Competence-induced_CinA"/>
</dbReference>
<dbReference type="InterPro" id="IPR036425">
    <property type="entry name" value="MoaB/Mog-like_dom_sf"/>
</dbReference>
<feature type="domain" description="MoaB/Mog" evidence="2">
    <location>
        <begin position="4"/>
        <end position="176"/>
    </location>
</feature>
<dbReference type="Gene3D" id="3.90.950.20">
    <property type="entry name" value="CinA-like"/>
    <property type="match status" value="1"/>
</dbReference>
<dbReference type="InterPro" id="IPR001453">
    <property type="entry name" value="MoaB/Mog_dom"/>
</dbReference>
<dbReference type="SUPFAM" id="SSF142433">
    <property type="entry name" value="CinA-like"/>
    <property type="match status" value="1"/>
</dbReference>
<dbReference type="Gene3D" id="3.40.980.10">
    <property type="entry name" value="MoaB/Mog-like domain"/>
    <property type="match status" value="1"/>
</dbReference>
<name>A0ABV1ALW8_9FIRM</name>
<dbReference type="PIRSF" id="PIRSF006728">
    <property type="entry name" value="CinA"/>
    <property type="match status" value="1"/>
</dbReference>
<proteinExistence type="inferred from homology"/>
<organism evidence="3 4">
    <name type="scientific">Blautia intestinihominis</name>
    <dbReference type="NCBI Taxonomy" id="3133152"/>
    <lineage>
        <taxon>Bacteria</taxon>
        <taxon>Bacillati</taxon>
        <taxon>Bacillota</taxon>
        <taxon>Clostridia</taxon>
        <taxon>Lachnospirales</taxon>
        <taxon>Lachnospiraceae</taxon>
        <taxon>Blautia</taxon>
    </lineage>
</organism>
<dbReference type="NCBIfam" id="NF001813">
    <property type="entry name" value="PRK00549.1"/>
    <property type="match status" value="1"/>
</dbReference>
<dbReference type="SMART" id="SM00852">
    <property type="entry name" value="MoCF_biosynth"/>
    <property type="match status" value="1"/>
</dbReference>
<comment type="caution">
    <text evidence="3">The sequence shown here is derived from an EMBL/GenBank/DDBJ whole genome shotgun (WGS) entry which is preliminary data.</text>
</comment>
<evidence type="ECO:0000313" key="3">
    <source>
        <dbReference type="EMBL" id="MEQ2358518.1"/>
    </source>
</evidence>
<dbReference type="EMBL" id="JBBMEI010000025">
    <property type="protein sequence ID" value="MEQ2358518.1"/>
    <property type="molecule type" value="Genomic_DNA"/>
</dbReference>
<dbReference type="Pfam" id="PF02464">
    <property type="entry name" value="CinA"/>
    <property type="match status" value="1"/>
</dbReference>
<dbReference type="NCBIfam" id="TIGR00200">
    <property type="entry name" value="cinA_nterm"/>
    <property type="match status" value="1"/>
</dbReference>
<sequence length="423" mass="46452">MITELISVGTEILLGNIVNTNSAYLSEKCAELGLSVYYQTVVGDNETRMRETIQTALDRSDIVILTGGLGPTEDDLTKEVTAEVMGMKLVEDRHSRKLMEAYLEQYKKNNPQRKITANNYKQAMVPKGAIVLDNHNGTAPGLVLEKKGKTAILLPGPPGEMRPMFEESVFPYLRKKQPEIIYSQMVKICSIGESQVAEEIEDLIESQTNPTIAPYAKTGEVHLRITAKGKNEKECKKLIKPVVKELKARFGRNIFATEESKSLEEAVVDMLKEQEMTLSLAESCTGGAIAARIVNVSGASEVFLQGMVTYSNKAKRRCLDVSKSTLKKHGAVSEECAAEMAKGGRKASKTDICLSVTGIAGPGGGTKEKPVGTVFMGCSYKGCTQVREFHFQGNRARVREQTVAHGLAFLRDCMMERADKENN</sequence>
<dbReference type="Pfam" id="PF18146">
    <property type="entry name" value="CinA_KH"/>
    <property type="match status" value="1"/>
</dbReference>
<dbReference type="InterPro" id="IPR041424">
    <property type="entry name" value="CinA_KH"/>
</dbReference>
<evidence type="ECO:0000259" key="2">
    <source>
        <dbReference type="SMART" id="SM00852"/>
    </source>
</evidence>
<reference evidence="3 4" key="1">
    <citation type="submission" date="2024-03" db="EMBL/GenBank/DDBJ databases">
        <title>Human intestinal bacterial collection.</title>
        <authorList>
            <person name="Pauvert C."/>
            <person name="Hitch T.C.A."/>
            <person name="Clavel T."/>
        </authorList>
    </citation>
    <scope>NUCLEOTIDE SEQUENCE [LARGE SCALE GENOMIC DNA]</scope>
    <source>
        <strain evidence="3 4">CLA-AA-H95</strain>
    </source>
</reference>
<dbReference type="RefSeq" id="WP_349077932.1">
    <property type="nucleotide sequence ID" value="NZ_JBBMEI010000025.1"/>
</dbReference>
<comment type="similarity">
    <text evidence="1">Belongs to the CinA family.</text>
</comment>
<gene>
    <name evidence="1" type="primary">cinA</name>
    <name evidence="3" type="ORF">WMO75_09270</name>
</gene>
<dbReference type="NCBIfam" id="TIGR00199">
    <property type="entry name" value="PncC_domain"/>
    <property type="match status" value="1"/>
</dbReference>
<dbReference type="NCBIfam" id="TIGR00177">
    <property type="entry name" value="molyb_syn"/>
    <property type="match status" value="1"/>
</dbReference>
<dbReference type="InterPro" id="IPR008136">
    <property type="entry name" value="CinA_C"/>
</dbReference>
<accession>A0ABV1ALW8</accession>
<evidence type="ECO:0000313" key="4">
    <source>
        <dbReference type="Proteomes" id="UP001446032"/>
    </source>
</evidence>
<dbReference type="InterPro" id="IPR036653">
    <property type="entry name" value="CinA-like_C"/>
</dbReference>
<protein>
    <recommendedName>
        <fullName evidence="1">Putative competence-damage inducible protein</fullName>
    </recommendedName>
</protein>
<dbReference type="Proteomes" id="UP001446032">
    <property type="component" value="Unassembled WGS sequence"/>
</dbReference>